<sequence>MRHVERDPWFWSVDDLVSQLCRSSSLFQAAGYVNCPEPSALESQLRYHQVTGAAFLTGIQDDVLREELGIQQLGHRQALSAVVKHLRSLSPSYNQTTATAAVEGLSLDSNDRQPAESAISNDTGRKRQKVALTSTIPLPTKFTQSQDIVGVHAHHADKSRGNWDYLLDRYGEDDTEILPPLAAAAAFDQDDEDEDEDIDFMDDVDGEDQNHLLSKHQQSNISYDQVGKIINECITQYTIAWVPGKEVEHDPEKSWKEAKQADTITHLLETTHNNVLYFKDAIDRLCDKGFLDGQQWKNEDEVRRQCRSLETTINQLEHEKWSLNLYKIKARDEGNFIDGLSEHGSSDSESSANDHHALEGTSTQYGVIDLGSESESSVAMDQENDMSDDNGKIRPGTIDLTALEETELYGIAPPDQSYVRYGDRPEVASIGTVKRWNWEDLLAKSDRKRIIMKIILEMKADDREMIRNRIGSVRKQNLLNEIRGCVHMLAKGHSRMSGVLPRDIPRIVMFTKLYLSWWFAKDVTRQDSEPHPDILHCLEHGSQDLSIFYDWVFHVMGATFSQEALAKPGRPSQAEIIEISSDED</sequence>
<gene>
    <name evidence="3" type="ORF">BDV95DRAFT_611599</name>
</gene>
<dbReference type="Proteomes" id="UP000481861">
    <property type="component" value="Unassembled WGS sequence"/>
</dbReference>
<dbReference type="SUPFAM" id="SSF47769">
    <property type="entry name" value="SAM/Pointed domain"/>
    <property type="match status" value="1"/>
</dbReference>
<name>A0A7C8MDA4_9PLEO</name>
<evidence type="ECO:0000259" key="2">
    <source>
        <dbReference type="Pfam" id="PF24580"/>
    </source>
</evidence>
<proteinExistence type="predicted"/>
<dbReference type="EMBL" id="JAADJZ010000027">
    <property type="protein sequence ID" value="KAF2866544.1"/>
    <property type="molecule type" value="Genomic_DNA"/>
</dbReference>
<dbReference type="InterPro" id="IPR056026">
    <property type="entry name" value="DUF7607"/>
</dbReference>
<dbReference type="OrthoDB" id="3533395at2759"/>
<keyword evidence="4" id="KW-1185">Reference proteome</keyword>
<feature type="region of interest" description="Disordered" evidence="1">
    <location>
        <begin position="107"/>
        <end position="128"/>
    </location>
</feature>
<evidence type="ECO:0000313" key="3">
    <source>
        <dbReference type="EMBL" id="KAF2866544.1"/>
    </source>
</evidence>
<protein>
    <recommendedName>
        <fullName evidence="2">DUF7607 domain-containing protein</fullName>
    </recommendedName>
</protein>
<accession>A0A7C8MDA4</accession>
<reference evidence="3 4" key="1">
    <citation type="submission" date="2020-01" db="EMBL/GenBank/DDBJ databases">
        <authorList>
            <consortium name="DOE Joint Genome Institute"/>
            <person name="Haridas S."/>
            <person name="Albert R."/>
            <person name="Binder M."/>
            <person name="Bloem J."/>
            <person name="Labutti K."/>
            <person name="Salamov A."/>
            <person name="Andreopoulos B."/>
            <person name="Baker S.E."/>
            <person name="Barry K."/>
            <person name="Bills G."/>
            <person name="Bluhm B.H."/>
            <person name="Cannon C."/>
            <person name="Castanera R."/>
            <person name="Culley D.E."/>
            <person name="Daum C."/>
            <person name="Ezra D."/>
            <person name="Gonzalez J.B."/>
            <person name="Henrissat B."/>
            <person name="Kuo A."/>
            <person name="Liang C."/>
            <person name="Lipzen A."/>
            <person name="Lutzoni F."/>
            <person name="Magnuson J."/>
            <person name="Mondo S."/>
            <person name="Nolan M."/>
            <person name="Ohm R."/>
            <person name="Pangilinan J."/>
            <person name="Park H.-J.H."/>
            <person name="Ramirez L."/>
            <person name="Alfaro M."/>
            <person name="Sun H."/>
            <person name="Tritt A."/>
            <person name="Yoshinaga Y."/>
            <person name="Zwiers L.-H.L."/>
            <person name="Turgeon B.G."/>
            <person name="Goodwin S.B."/>
            <person name="Spatafora J.W."/>
            <person name="Crous P.W."/>
            <person name="Grigoriev I.V."/>
        </authorList>
    </citation>
    <scope>NUCLEOTIDE SEQUENCE [LARGE SCALE GENOMIC DNA]</scope>
    <source>
        <strain evidence="3 4">CBS 611.86</strain>
    </source>
</reference>
<dbReference type="Pfam" id="PF24580">
    <property type="entry name" value="DUF7607"/>
    <property type="match status" value="1"/>
</dbReference>
<organism evidence="3 4">
    <name type="scientific">Massariosphaeria phaeospora</name>
    <dbReference type="NCBI Taxonomy" id="100035"/>
    <lineage>
        <taxon>Eukaryota</taxon>
        <taxon>Fungi</taxon>
        <taxon>Dikarya</taxon>
        <taxon>Ascomycota</taxon>
        <taxon>Pezizomycotina</taxon>
        <taxon>Dothideomycetes</taxon>
        <taxon>Pleosporomycetidae</taxon>
        <taxon>Pleosporales</taxon>
        <taxon>Pleosporales incertae sedis</taxon>
        <taxon>Massariosphaeria</taxon>
    </lineage>
</organism>
<feature type="domain" description="DUF7607" evidence="2">
    <location>
        <begin position="224"/>
        <end position="327"/>
    </location>
</feature>
<feature type="region of interest" description="Disordered" evidence="1">
    <location>
        <begin position="375"/>
        <end position="394"/>
    </location>
</feature>
<evidence type="ECO:0000313" key="4">
    <source>
        <dbReference type="Proteomes" id="UP000481861"/>
    </source>
</evidence>
<dbReference type="AlphaFoldDB" id="A0A7C8MDA4"/>
<dbReference type="InterPro" id="IPR013761">
    <property type="entry name" value="SAM/pointed_sf"/>
</dbReference>
<comment type="caution">
    <text evidence="3">The sequence shown here is derived from an EMBL/GenBank/DDBJ whole genome shotgun (WGS) entry which is preliminary data.</text>
</comment>
<evidence type="ECO:0000256" key="1">
    <source>
        <dbReference type="SAM" id="MobiDB-lite"/>
    </source>
</evidence>